<dbReference type="InterPro" id="IPR036396">
    <property type="entry name" value="Cyt_P450_sf"/>
</dbReference>
<evidence type="ECO:0000256" key="7">
    <source>
        <dbReference type="ARBA" id="ARBA00023004"/>
    </source>
</evidence>
<evidence type="ECO:0000256" key="9">
    <source>
        <dbReference type="ARBA" id="ARBA00023136"/>
    </source>
</evidence>
<sequence length="287" mass="31409">MKKACVHELLAGRTLDRLSHVRREEVVRLVVSMGQSAAEGKPVDVDAALMGLTGDIVSRMVMSRRWTGDDNDTEEMRSVVAETAVVTGTFNLQDYIGVFKNWDVQGLGKRIDAVHRKFDAMMEKILTARDAKRRQQRESADSEDGGEGEAKDILDVLFDMHEDDAAEMPLSRDNIKAFMLVASSNAGVELLVTDTVGVPLVNFAHVHQDEKEWIKAHDRRHAGARSFRQMCAPPHLVDDNVRHWELPELEAALATVGCSGGSTGLGRGGADGKGGARAYSSVGIFLL</sequence>
<dbReference type="Pfam" id="PF00067">
    <property type="entry name" value="p450"/>
    <property type="match status" value="1"/>
</dbReference>
<evidence type="ECO:0000256" key="8">
    <source>
        <dbReference type="ARBA" id="ARBA00023033"/>
    </source>
</evidence>
<protein>
    <submittedName>
        <fullName evidence="10">Cytochrome P450 93A2</fullName>
    </submittedName>
</protein>
<evidence type="ECO:0000256" key="5">
    <source>
        <dbReference type="ARBA" id="ARBA00022723"/>
    </source>
</evidence>
<dbReference type="GO" id="GO:0004497">
    <property type="term" value="F:monooxygenase activity"/>
    <property type="evidence" value="ECO:0007669"/>
    <property type="project" value="UniProtKB-KW"/>
</dbReference>
<comment type="subcellular location">
    <subcellularLocation>
        <location evidence="2">Membrane</location>
    </subcellularLocation>
</comment>
<comment type="cofactor">
    <cofactor evidence="1">
        <name>heme</name>
        <dbReference type="ChEBI" id="CHEBI:30413"/>
    </cofactor>
</comment>
<evidence type="ECO:0000256" key="6">
    <source>
        <dbReference type="ARBA" id="ARBA00023002"/>
    </source>
</evidence>
<evidence type="ECO:0000313" key="10">
    <source>
        <dbReference type="EnsemblPlants" id="EMT16603"/>
    </source>
</evidence>
<dbReference type="GO" id="GO:0016705">
    <property type="term" value="F:oxidoreductase activity, acting on paired donors, with incorporation or reduction of molecular oxygen"/>
    <property type="evidence" value="ECO:0007669"/>
    <property type="project" value="InterPro"/>
</dbReference>
<dbReference type="EnsemblPlants" id="EMT16603">
    <property type="protein sequence ID" value="EMT16603"/>
    <property type="gene ID" value="F775_14956"/>
</dbReference>
<proteinExistence type="inferred from homology"/>
<evidence type="ECO:0000256" key="1">
    <source>
        <dbReference type="ARBA" id="ARBA00001971"/>
    </source>
</evidence>
<comment type="similarity">
    <text evidence="3">Belongs to the cytochrome P450 family.</text>
</comment>
<accession>N1QXU9</accession>
<evidence type="ECO:0000256" key="2">
    <source>
        <dbReference type="ARBA" id="ARBA00004370"/>
    </source>
</evidence>
<dbReference type="PANTHER" id="PTHR47943">
    <property type="entry name" value="CYTOCHROME P450 93A3-LIKE"/>
    <property type="match status" value="1"/>
</dbReference>
<organism evidence="10">
    <name type="scientific">Aegilops tauschii</name>
    <name type="common">Tausch's goatgrass</name>
    <name type="synonym">Aegilops squarrosa</name>
    <dbReference type="NCBI Taxonomy" id="37682"/>
    <lineage>
        <taxon>Eukaryota</taxon>
        <taxon>Viridiplantae</taxon>
        <taxon>Streptophyta</taxon>
        <taxon>Embryophyta</taxon>
        <taxon>Tracheophyta</taxon>
        <taxon>Spermatophyta</taxon>
        <taxon>Magnoliopsida</taxon>
        <taxon>Liliopsida</taxon>
        <taxon>Poales</taxon>
        <taxon>Poaceae</taxon>
        <taxon>BOP clade</taxon>
        <taxon>Pooideae</taxon>
        <taxon>Triticodae</taxon>
        <taxon>Triticeae</taxon>
        <taxon>Triticinae</taxon>
        <taxon>Aegilops</taxon>
    </lineage>
</organism>
<dbReference type="SUPFAM" id="SSF48264">
    <property type="entry name" value="Cytochrome P450"/>
    <property type="match status" value="1"/>
</dbReference>
<keyword evidence="4" id="KW-0349">Heme</keyword>
<dbReference type="GO" id="GO:0020037">
    <property type="term" value="F:heme binding"/>
    <property type="evidence" value="ECO:0007669"/>
    <property type="project" value="InterPro"/>
</dbReference>
<dbReference type="GO" id="GO:0005506">
    <property type="term" value="F:iron ion binding"/>
    <property type="evidence" value="ECO:0007669"/>
    <property type="project" value="InterPro"/>
</dbReference>
<dbReference type="Gene3D" id="1.10.630.10">
    <property type="entry name" value="Cytochrome P450"/>
    <property type="match status" value="1"/>
</dbReference>
<dbReference type="GO" id="GO:0016020">
    <property type="term" value="C:membrane"/>
    <property type="evidence" value="ECO:0007669"/>
    <property type="project" value="UniProtKB-SubCell"/>
</dbReference>
<keyword evidence="5" id="KW-0479">Metal-binding</keyword>
<keyword evidence="8" id="KW-0503">Monooxygenase</keyword>
<dbReference type="AlphaFoldDB" id="N1QXU9"/>
<keyword evidence="6" id="KW-0560">Oxidoreductase</keyword>
<keyword evidence="7" id="KW-0408">Iron</keyword>
<reference evidence="10" key="1">
    <citation type="submission" date="2015-06" db="UniProtKB">
        <authorList>
            <consortium name="EnsemblPlants"/>
        </authorList>
    </citation>
    <scope>IDENTIFICATION</scope>
</reference>
<dbReference type="InterPro" id="IPR001128">
    <property type="entry name" value="Cyt_P450"/>
</dbReference>
<dbReference type="PANTHER" id="PTHR47943:SF8">
    <property type="entry name" value="CYTOCHROME P450"/>
    <property type="match status" value="1"/>
</dbReference>
<evidence type="ECO:0000256" key="3">
    <source>
        <dbReference type="ARBA" id="ARBA00010617"/>
    </source>
</evidence>
<name>N1QXU9_AEGTA</name>
<evidence type="ECO:0000256" key="4">
    <source>
        <dbReference type="ARBA" id="ARBA00022617"/>
    </source>
</evidence>
<keyword evidence="9" id="KW-0472">Membrane</keyword>